<dbReference type="GO" id="GO:0016485">
    <property type="term" value="P:protein processing"/>
    <property type="evidence" value="ECO:0007669"/>
    <property type="project" value="TreeGrafter"/>
</dbReference>
<keyword evidence="6" id="KW-0862">Zinc</keyword>
<dbReference type="InterPro" id="IPR042089">
    <property type="entry name" value="Peptidase_M13_dom_2"/>
</dbReference>
<dbReference type="PROSITE" id="PS51885">
    <property type="entry name" value="NEPRILYSIN"/>
    <property type="match status" value="1"/>
</dbReference>
<dbReference type="Gene3D" id="1.10.1380.10">
    <property type="entry name" value="Neutral endopeptidase , domain2"/>
    <property type="match status" value="1"/>
</dbReference>
<keyword evidence="5" id="KW-0378">Hydrolase</keyword>
<dbReference type="Pfam" id="PF05649">
    <property type="entry name" value="Peptidase_M13_N"/>
    <property type="match status" value="1"/>
</dbReference>
<dbReference type="PANTHER" id="PTHR11733">
    <property type="entry name" value="ZINC METALLOPROTEASE FAMILY M13 NEPRILYSIN-RELATED"/>
    <property type="match status" value="1"/>
</dbReference>
<evidence type="ECO:0000313" key="11">
    <source>
        <dbReference type="EMBL" id="CAA9309147.1"/>
    </source>
</evidence>
<keyword evidence="3" id="KW-0645">Protease</keyword>
<reference evidence="11" key="1">
    <citation type="submission" date="2020-02" db="EMBL/GenBank/DDBJ databases">
        <authorList>
            <person name="Meier V. D."/>
        </authorList>
    </citation>
    <scope>NUCLEOTIDE SEQUENCE</scope>
    <source>
        <strain evidence="11">AVDCRST_MAG40</strain>
    </source>
</reference>
<dbReference type="Gene3D" id="3.40.390.10">
    <property type="entry name" value="Collagenase (Catalytic Domain)"/>
    <property type="match status" value="1"/>
</dbReference>
<comment type="cofactor">
    <cofactor evidence="1">
        <name>Zn(2+)</name>
        <dbReference type="ChEBI" id="CHEBI:29105"/>
    </cofactor>
</comment>
<dbReference type="GO" id="GO:0046872">
    <property type="term" value="F:metal ion binding"/>
    <property type="evidence" value="ECO:0007669"/>
    <property type="project" value="UniProtKB-KW"/>
</dbReference>
<feature type="chain" id="PRO_5027067986" evidence="8">
    <location>
        <begin position="23"/>
        <end position="692"/>
    </location>
</feature>
<dbReference type="InterPro" id="IPR024079">
    <property type="entry name" value="MetalloPept_cat_dom_sf"/>
</dbReference>
<dbReference type="GO" id="GO:0005886">
    <property type="term" value="C:plasma membrane"/>
    <property type="evidence" value="ECO:0007669"/>
    <property type="project" value="TreeGrafter"/>
</dbReference>
<dbReference type="InterPro" id="IPR018497">
    <property type="entry name" value="Peptidase_M13_C"/>
</dbReference>
<dbReference type="InterPro" id="IPR008753">
    <property type="entry name" value="Peptidase_M13_N"/>
</dbReference>
<dbReference type="Pfam" id="PF01431">
    <property type="entry name" value="Peptidase_M13"/>
    <property type="match status" value="1"/>
</dbReference>
<accession>A0A6J4KMG7</accession>
<evidence type="ECO:0000259" key="9">
    <source>
        <dbReference type="Pfam" id="PF01431"/>
    </source>
</evidence>
<evidence type="ECO:0000256" key="6">
    <source>
        <dbReference type="ARBA" id="ARBA00022833"/>
    </source>
</evidence>
<evidence type="ECO:0000256" key="8">
    <source>
        <dbReference type="SAM" id="SignalP"/>
    </source>
</evidence>
<dbReference type="EMBL" id="CADCTX010000253">
    <property type="protein sequence ID" value="CAA9309147.1"/>
    <property type="molecule type" value="Genomic_DNA"/>
</dbReference>
<evidence type="ECO:0000256" key="5">
    <source>
        <dbReference type="ARBA" id="ARBA00022801"/>
    </source>
</evidence>
<evidence type="ECO:0000256" key="7">
    <source>
        <dbReference type="ARBA" id="ARBA00023049"/>
    </source>
</evidence>
<feature type="domain" description="Peptidase M13 C-terminal" evidence="9">
    <location>
        <begin position="491"/>
        <end position="686"/>
    </location>
</feature>
<dbReference type="GO" id="GO:0004222">
    <property type="term" value="F:metalloendopeptidase activity"/>
    <property type="evidence" value="ECO:0007669"/>
    <property type="project" value="InterPro"/>
</dbReference>
<keyword evidence="8" id="KW-0732">Signal</keyword>
<proteinExistence type="inferred from homology"/>
<dbReference type="PANTHER" id="PTHR11733:SF167">
    <property type="entry name" value="FI17812P1-RELATED"/>
    <property type="match status" value="1"/>
</dbReference>
<sequence length="692" mass="75817">MSTCNASAARTAILACSLLTLAATAGRAQGDAPPAASPERARGALGIDTSAMDRSVSPRDDFYAFANGTWIRTAPIPPGMSQYNAFYEVTDRIELDLRGLLEHAADAAARPDGSSNQQRLGAFYRSFMDTAGVEAAGLRPLADELARVAAVREHAALPELFVHLLRIGVRTPISLEVAQDRRRAERSAVYVGQSGLGLPGADYYARPGEQFARSRDAYRTYAETLLRLAGEPDAGTAAAHVVNLETVLAARHWSRARTRDPHATYNPRTVAELERSAPNLGWRRVLRAAGVAQAPSVILEEPSFVAGLDTVLRQTSVAVWRHYLTVRILDAYAPYLTRPFVDARAALRRDVYGVARPSPRWKRGIIAVNDLLGLALSELYVARHVRPEAKARVQTLVREVGAAFDAGISELAWMSPATKAAARAKLARMQVAIGYPDAWQSYAGLSVRPDDLVGNVRRARAFAFAEMAARLGTHADRTRWPDLPHQVDGGYVPWDNRISFTAGLLQPPFFYPNADDAANYGAIGAVIGHEISHAFDDEGSKYDGGGNLRNWWTPVDERRFRERAARLVAQYGALEPLPGLRVDGQQTLGENIADLSGVTVAYRAYRQSLASKGAPEIAGLTGDQRFFLGWAQMWRSRMHENTLRAHVVTDTHAPEQYRTNAVLRNLPAFHRAFGVRPGDPMYLPAAAQVQMW</sequence>
<keyword evidence="7" id="KW-0482">Metalloprotease</keyword>
<evidence type="ECO:0000259" key="10">
    <source>
        <dbReference type="Pfam" id="PF05649"/>
    </source>
</evidence>
<evidence type="ECO:0000256" key="4">
    <source>
        <dbReference type="ARBA" id="ARBA00022723"/>
    </source>
</evidence>
<evidence type="ECO:0000256" key="2">
    <source>
        <dbReference type="ARBA" id="ARBA00007357"/>
    </source>
</evidence>
<keyword evidence="4" id="KW-0479">Metal-binding</keyword>
<comment type="similarity">
    <text evidence="2">Belongs to the peptidase M13 family.</text>
</comment>
<evidence type="ECO:0000256" key="1">
    <source>
        <dbReference type="ARBA" id="ARBA00001947"/>
    </source>
</evidence>
<feature type="signal peptide" evidence="8">
    <location>
        <begin position="1"/>
        <end position="22"/>
    </location>
</feature>
<protein>
    <submittedName>
        <fullName evidence="11">Peptidase, M13 family</fullName>
    </submittedName>
</protein>
<name>A0A6J4KMG7_9BACT</name>
<dbReference type="SUPFAM" id="SSF55486">
    <property type="entry name" value="Metalloproteases ('zincins'), catalytic domain"/>
    <property type="match status" value="1"/>
</dbReference>
<dbReference type="CDD" id="cd08662">
    <property type="entry name" value="M13"/>
    <property type="match status" value="1"/>
</dbReference>
<organism evidence="11">
    <name type="scientific">uncultured Gemmatimonadaceae bacterium</name>
    <dbReference type="NCBI Taxonomy" id="246130"/>
    <lineage>
        <taxon>Bacteria</taxon>
        <taxon>Pseudomonadati</taxon>
        <taxon>Gemmatimonadota</taxon>
        <taxon>Gemmatimonadia</taxon>
        <taxon>Gemmatimonadales</taxon>
        <taxon>Gemmatimonadaceae</taxon>
        <taxon>environmental samples</taxon>
    </lineage>
</organism>
<evidence type="ECO:0000256" key="3">
    <source>
        <dbReference type="ARBA" id="ARBA00022670"/>
    </source>
</evidence>
<dbReference type="PRINTS" id="PR00786">
    <property type="entry name" value="NEPRILYSIN"/>
</dbReference>
<dbReference type="AlphaFoldDB" id="A0A6J4KMG7"/>
<dbReference type="InterPro" id="IPR000718">
    <property type="entry name" value="Peptidase_M13"/>
</dbReference>
<feature type="domain" description="Peptidase M13 N-terminal" evidence="10">
    <location>
        <begin position="58"/>
        <end position="436"/>
    </location>
</feature>
<gene>
    <name evidence="11" type="ORF">AVDCRST_MAG40-865</name>
</gene>